<feature type="domain" description="Glyceraldehyde 3-phosphate dehydrogenase NAD(P) binding" evidence="16">
    <location>
        <begin position="34"/>
        <end position="172"/>
    </location>
</feature>
<evidence type="ECO:0000256" key="8">
    <source>
        <dbReference type="ARBA" id="ARBA00023002"/>
    </source>
</evidence>
<reference evidence="17 18" key="1">
    <citation type="submission" date="2022-04" db="EMBL/GenBank/DDBJ databases">
        <title>Complete genome of Methanothermobacter tenebrarum strain RMAS.</title>
        <authorList>
            <person name="Nakamura K."/>
            <person name="Oshima K."/>
            <person name="Hattori M."/>
            <person name="Kamagata Y."/>
            <person name="Takamizawa K."/>
        </authorList>
    </citation>
    <scope>NUCLEOTIDE SEQUENCE [LARGE SCALE GENOMIC DNA]</scope>
    <source>
        <strain evidence="17 18">RMAS</strain>
    </source>
</reference>
<dbReference type="CDD" id="cd18127">
    <property type="entry name" value="GAPDH_II_C"/>
    <property type="match status" value="1"/>
</dbReference>
<feature type="active site" description="Nucleophile" evidence="14">
    <location>
        <position position="172"/>
    </location>
</feature>
<protein>
    <recommendedName>
        <fullName evidence="5 14">Glyceraldehyde-3-phosphate dehydrogenase</fullName>
        <shortName evidence="14">GAPDH</shortName>
        <ecNumber evidence="4 14">1.2.1.59</ecNumber>
    </recommendedName>
    <alternativeName>
        <fullName evidence="11 14">NAD(P)-dependent glyceraldehyde-3-phosphate dehydrogenase</fullName>
    </alternativeName>
</protein>
<gene>
    <name evidence="14" type="primary">gap</name>
    <name evidence="17" type="ORF">MTTB_04150</name>
</gene>
<feature type="binding site" evidence="14">
    <location>
        <begin position="226"/>
        <end position="227"/>
    </location>
    <ligand>
        <name>D-glyceraldehyde 3-phosphate</name>
        <dbReference type="ChEBI" id="CHEBI:59776"/>
    </ligand>
</feature>
<keyword evidence="8 14" id="KW-0560">Oxidoreductase</keyword>
<feature type="binding site" evidence="14">
    <location>
        <position position="200"/>
    </location>
    <ligand>
        <name>NAD(+)</name>
        <dbReference type="ChEBI" id="CHEBI:57540"/>
    </ligand>
</feature>
<dbReference type="SMART" id="SM00846">
    <property type="entry name" value="Gp_dh_N"/>
    <property type="match status" value="1"/>
</dbReference>
<dbReference type="PROSITE" id="PS00071">
    <property type="entry name" value="GAPDH"/>
    <property type="match status" value="1"/>
</dbReference>
<evidence type="ECO:0000256" key="12">
    <source>
        <dbReference type="ARBA" id="ARBA00048067"/>
    </source>
</evidence>
<dbReference type="Pfam" id="PF01113">
    <property type="entry name" value="DapB_N"/>
    <property type="match status" value="1"/>
</dbReference>
<comment type="subcellular location">
    <subcellularLocation>
        <location evidence="14 15">Cytoplasm</location>
    </subcellularLocation>
</comment>
<name>A0ABN6PE07_9EURY</name>
<organism evidence="17 18">
    <name type="scientific">Methanothermobacter tenebrarum</name>
    <dbReference type="NCBI Taxonomy" id="680118"/>
    <lineage>
        <taxon>Archaea</taxon>
        <taxon>Methanobacteriati</taxon>
        <taxon>Methanobacteriota</taxon>
        <taxon>Methanomada group</taxon>
        <taxon>Methanobacteria</taxon>
        <taxon>Methanobacteriales</taxon>
        <taxon>Methanobacteriaceae</taxon>
        <taxon>Methanothermobacter</taxon>
    </lineage>
</organism>
<dbReference type="InterPro" id="IPR006436">
    <property type="entry name" value="Glyceraldehyde-3-P_DH_2_arc"/>
</dbReference>
<keyword evidence="9 14" id="KW-0520">NAD</keyword>
<feature type="binding site" evidence="14">
    <location>
        <position position="333"/>
    </location>
    <ligand>
        <name>NAD(+)</name>
        <dbReference type="ChEBI" id="CHEBI:57540"/>
    </ligand>
</feature>
<comment type="similarity">
    <text evidence="2 14 15">Belongs to the glyceraldehyde-3-phosphate dehydrogenase family.</text>
</comment>
<evidence type="ECO:0000256" key="6">
    <source>
        <dbReference type="ARBA" id="ARBA00022490"/>
    </source>
</evidence>
<dbReference type="EC" id="1.2.1.59" evidence="4 14"/>
<dbReference type="Gene3D" id="3.30.360.10">
    <property type="entry name" value="Dihydrodipicolinate Reductase, domain 2"/>
    <property type="match status" value="1"/>
</dbReference>
<dbReference type="EMBL" id="AP025698">
    <property type="protein sequence ID" value="BDH79036.1"/>
    <property type="molecule type" value="Genomic_DNA"/>
</dbReference>
<evidence type="ECO:0000256" key="2">
    <source>
        <dbReference type="ARBA" id="ARBA00007406"/>
    </source>
</evidence>
<dbReference type="Gene3D" id="3.40.50.720">
    <property type="entry name" value="NAD(P)-binding Rossmann-like Domain"/>
    <property type="match status" value="1"/>
</dbReference>
<evidence type="ECO:0000256" key="4">
    <source>
        <dbReference type="ARBA" id="ARBA00013024"/>
    </source>
</evidence>
<comment type="subunit">
    <text evidence="3 14 15">Homotetramer.</text>
</comment>
<proteinExistence type="inferred from homology"/>
<comment type="catalytic activity">
    <reaction evidence="12 14 15">
        <text>D-glyceraldehyde 3-phosphate + phosphate + NADP(+) = (2R)-3-phospho-glyceroyl phosphate + NADPH + H(+)</text>
        <dbReference type="Rhea" id="RHEA:10296"/>
        <dbReference type="ChEBI" id="CHEBI:15378"/>
        <dbReference type="ChEBI" id="CHEBI:43474"/>
        <dbReference type="ChEBI" id="CHEBI:57604"/>
        <dbReference type="ChEBI" id="CHEBI:57783"/>
        <dbReference type="ChEBI" id="CHEBI:58349"/>
        <dbReference type="ChEBI" id="CHEBI:59776"/>
        <dbReference type="EC" id="1.2.1.59"/>
    </reaction>
</comment>
<evidence type="ECO:0000313" key="17">
    <source>
        <dbReference type="EMBL" id="BDH79036.1"/>
    </source>
</evidence>
<sequence length="369" mass="40862">MGDPEEKIIFDRKIEFSHIIPNINMGVGEVIKMVSVAINGYGTIGKRVADAVAAQKDMKIVGVSKTKPDFEARMALKKGYDLYISIPEREKLFQEAGIEISGTVEDMIEEADIIVDATPEGIGAKNLKMYREKGVKAIFQGGEKHEDIGLSFNSFTNYEDSLGADYTRVVSCNTTGLCRTLKPIDDLAGIKKVRAVMVRRAADPPQVKKGPVNAIVPNPPTVPSHHGPDLRTVMYGININTVALLVPTTLMHQHNIMVELEDPVDIEEIKEELDKTSRVMLVKAGEGLASTAEIMEYARELGRPRNDLYEIPVWEESLNIVDGELYYMQAVHQEADAVPESVDAIRALLELEEDNKRSIEKTNKAMGIL</sequence>
<dbReference type="InterPro" id="IPR000846">
    <property type="entry name" value="DapB_N"/>
</dbReference>
<evidence type="ECO:0000256" key="11">
    <source>
        <dbReference type="ARBA" id="ARBA00030647"/>
    </source>
</evidence>
<evidence type="ECO:0000256" key="9">
    <source>
        <dbReference type="ARBA" id="ARBA00023027"/>
    </source>
</evidence>
<keyword evidence="10 14" id="KW-0324">Glycolysis</keyword>
<evidence type="ECO:0000256" key="3">
    <source>
        <dbReference type="ARBA" id="ARBA00011881"/>
    </source>
</evidence>
<evidence type="ECO:0000259" key="16">
    <source>
        <dbReference type="SMART" id="SM00846"/>
    </source>
</evidence>
<evidence type="ECO:0000256" key="10">
    <source>
        <dbReference type="ARBA" id="ARBA00023152"/>
    </source>
</evidence>
<dbReference type="InterPro" id="IPR036291">
    <property type="entry name" value="NAD(P)-bd_dom_sf"/>
</dbReference>
<evidence type="ECO:0000256" key="5">
    <source>
        <dbReference type="ARBA" id="ARBA00021022"/>
    </source>
</evidence>
<feature type="binding site" evidence="14">
    <location>
        <begin position="43"/>
        <end position="44"/>
    </location>
    <ligand>
        <name>NAD(+)</name>
        <dbReference type="ChEBI" id="CHEBI:57540"/>
    </ligand>
</feature>
<evidence type="ECO:0000256" key="13">
    <source>
        <dbReference type="ARBA" id="ARBA00048853"/>
    </source>
</evidence>
<dbReference type="InterPro" id="IPR020828">
    <property type="entry name" value="GlycerAld_3-P_DH_NAD(P)-bd"/>
</dbReference>
<dbReference type="InterPro" id="IPR020829">
    <property type="entry name" value="GlycerAld_3-P_DH_cat"/>
</dbReference>
<dbReference type="InterPro" id="IPR020830">
    <property type="entry name" value="GlycerAld_3-P_DH_AS"/>
</dbReference>
<dbReference type="Proteomes" id="UP000831817">
    <property type="component" value="Chromosome"/>
</dbReference>
<dbReference type="SUPFAM" id="SSF51735">
    <property type="entry name" value="NAD(P)-binding Rossmann-fold domains"/>
    <property type="match status" value="1"/>
</dbReference>
<keyword evidence="18" id="KW-1185">Reference proteome</keyword>
<keyword evidence="6 14" id="KW-0963">Cytoplasm</keyword>
<dbReference type="HAMAP" id="MF_00559">
    <property type="entry name" value="G3P_dehdrog_arch"/>
    <property type="match status" value="1"/>
</dbReference>
<dbReference type="NCBIfam" id="TIGR01546">
    <property type="entry name" value="GAPDH-II_archae"/>
    <property type="match status" value="1"/>
</dbReference>
<dbReference type="PIRSF" id="PIRSF000149">
    <property type="entry name" value="GAP_DH"/>
    <property type="match status" value="1"/>
</dbReference>
<evidence type="ECO:0000313" key="18">
    <source>
        <dbReference type="Proteomes" id="UP000831817"/>
    </source>
</evidence>
<comment type="catalytic activity">
    <reaction evidence="13 14 15">
        <text>D-glyceraldehyde 3-phosphate + phosphate + NAD(+) = (2R)-3-phospho-glyceroyl phosphate + NADH + H(+)</text>
        <dbReference type="Rhea" id="RHEA:10300"/>
        <dbReference type="ChEBI" id="CHEBI:15378"/>
        <dbReference type="ChEBI" id="CHEBI:43474"/>
        <dbReference type="ChEBI" id="CHEBI:57540"/>
        <dbReference type="ChEBI" id="CHEBI:57604"/>
        <dbReference type="ChEBI" id="CHEBI:57945"/>
        <dbReference type="ChEBI" id="CHEBI:59776"/>
        <dbReference type="EC" id="1.2.1.59"/>
    </reaction>
</comment>
<evidence type="ECO:0000256" key="1">
    <source>
        <dbReference type="ARBA" id="ARBA00004869"/>
    </source>
</evidence>
<dbReference type="SUPFAM" id="SSF55347">
    <property type="entry name" value="Glyceraldehyde-3-phosphate dehydrogenase-like, C-terminal domain"/>
    <property type="match status" value="1"/>
</dbReference>
<comment type="pathway">
    <text evidence="1 14 15">Carbohydrate degradation; glycolysis; pyruvate from D-glyceraldehyde 3-phosphate: step 1/5.</text>
</comment>
<keyword evidence="7 14" id="KW-0521">NADP</keyword>
<dbReference type="InterPro" id="IPR020831">
    <property type="entry name" value="GlycerAld/Erythrose_P_DH"/>
</dbReference>
<feature type="binding site" evidence="14">
    <location>
        <begin position="171"/>
        <end position="173"/>
    </location>
    <ligand>
        <name>D-glyceraldehyde 3-phosphate</name>
        <dbReference type="ChEBI" id="CHEBI:59776"/>
    </ligand>
</feature>
<dbReference type="CDD" id="cd02278">
    <property type="entry name" value="GAPDH_II_N"/>
    <property type="match status" value="1"/>
</dbReference>
<dbReference type="NCBIfam" id="NF003251">
    <property type="entry name" value="PRK04207.1"/>
    <property type="match status" value="1"/>
</dbReference>
<evidence type="ECO:0000256" key="7">
    <source>
        <dbReference type="ARBA" id="ARBA00022857"/>
    </source>
</evidence>
<feature type="binding site" evidence="14">
    <location>
        <position position="142"/>
    </location>
    <ligand>
        <name>NAD(+)</name>
        <dbReference type="ChEBI" id="CHEBI:57540"/>
    </ligand>
</feature>
<accession>A0ABN6PE07</accession>
<evidence type="ECO:0000256" key="15">
    <source>
        <dbReference type="RuleBase" id="RU003388"/>
    </source>
</evidence>
<dbReference type="Pfam" id="PF02800">
    <property type="entry name" value="Gp_dh_C"/>
    <property type="match status" value="1"/>
</dbReference>
<evidence type="ECO:0000256" key="14">
    <source>
        <dbReference type="HAMAP-Rule" id="MF_00559"/>
    </source>
</evidence>